<sequence>MEAQLIFCRAQKLTWKLQRILGDDSKPSIANSLPGADTTSGSLEAPFEWDRIRRSAAPSPELLSKESQKQKMHADSHDQIQERASPLLAVRE</sequence>
<gene>
    <name evidence="2" type="ORF">PENANT_c103G03381</name>
</gene>
<keyword evidence="3" id="KW-1185">Reference proteome</keyword>
<dbReference type="EMBL" id="MDYN01000103">
    <property type="protein sequence ID" value="OQD77420.1"/>
    <property type="molecule type" value="Genomic_DNA"/>
</dbReference>
<evidence type="ECO:0000313" key="3">
    <source>
        <dbReference type="Proteomes" id="UP000191672"/>
    </source>
</evidence>
<feature type="region of interest" description="Disordered" evidence="1">
    <location>
        <begin position="56"/>
        <end position="92"/>
    </location>
</feature>
<organism evidence="2 3">
    <name type="scientific">Penicillium antarcticum</name>
    <dbReference type="NCBI Taxonomy" id="416450"/>
    <lineage>
        <taxon>Eukaryota</taxon>
        <taxon>Fungi</taxon>
        <taxon>Dikarya</taxon>
        <taxon>Ascomycota</taxon>
        <taxon>Pezizomycotina</taxon>
        <taxon>Eurotiomycetes</taxon>
        <taxon>Eurotiomycetidae</taxon>
        <taxon>Eurotiales</taxon>
        <taxon>Aspergillaceae</taxon>
        <taxon>Penicillium</taxon>
    </lineage>
</organism>
<accession>A0A1V6PK46</accession>
<proteinExistence type="predicted"/>
<evidence type="ECO:0000313" key="2">
    <source>
        <dbReference type="EMBL" id="OQD77420.1"/>
    </source>
</evidence>
<evidence type="ECO:0000256" key="1">
    <source>
        <dbReference type="SAM" id="MobiDB-lite"/>
    </source>
</evidence>
<dbReference type="Proteomes" id="UP000191672">
    <property type="component" value="Unassembled WGS sequence"/>
</dbReference>
<feature type="compositionally biased region" description="Basic and acidic residues" evidence="1">
    <location>
        <begin position="63"/>
        <end position="81"/>
    </location>
</feature>
<comment type="caution">
    <text evidence="2">The sequence shown here is derived from an EMBL/GenBank/DDBJ whole genome shotgun (WGS) entry which is preliminary data.</text>
</comment>
<name>A0A1V6PK46_9EURO</name>
<reference evidence="3" key="1">
    <citation type="journal article" date="2017" name="Nat. Microbiol.">
        <title>Global analysis of biosynthetic gene clusters reveals vast potential of secondary metabolite production in Penicillium species.</title>
        <authorList>
            <person name="Nielsen J.C."/>
            <person name="Grijseels S."/>
            <person name="Prigent S."/>
            <person name="Ji B."/>
            <person name="Dainat J."/>
            <person name="Nielsen K.F."/>
            <person name="Frisvad J.C."/>
            <person name="Workman M."/>
            <person name="Nielsen J."/>
        </authorList>
    </citation>
    <scope>NUCLEOTIDE SEQUENCE [LARGE SCALE GENOMIC DNA]</scope>
    <source>
        <strain evidence="3">IBT 31811</strain>
    </source>
</reference>
<dbReference type="AlphaFoldDB" id="A0A1V6PK46"/>
<protein>
    <submittedName>
        <fullName evidence="2">Uncharacterized protein</fullName>
    </submittedName>
</protein>